<evidence type="ECO:0000259" key="1">
    <source>
        <dbReference type="PROSITE" id="PS51154"/>
    </source>
</evidence>
<reference evidence="4" key="1">
    <citation type="submission" date="2017-02" db="UniProtKB">
        <authorList>
            <consortium name="WormBaseParasite"/>
        </authorList>
    </citation>
    <scope>IDENTIFICATION</scope>
</reference>
<evidence type="ECO:0000313" key="2">
    <source>
        <dbReference type="EMBL" id="VDK49308.1"/>
    </source>
</evidence>
<keyword evidence="3" id="KW-1185">Reference proteome</keyword>
<dbReference type="Gene3D" id="3.40.220.10">
    <property type="entry name" value="Leucine Aminopeptidase, subunit E, domain 1"/>
    <property type="match status" value="1"/>
</dbReference>
<protein>
    <submittedName>
        <fullName evidence="4">Macro domain-containing protein</fullName>
    </submittedName>
</protein>
<dbReference type="SUPFAM" id="SSF52949">
    <property type="entry name" value="Macro domain-like"/>
    <property type="match status" value="1"/>
</dbReference>
<organism evidence="4">
    <name type="scientific">Anisakis simplex</name>
    <name type="common">Herring worm</name>
    <dbReference type="NCBI Taxonomy" id="6269"/>
    <lineage>
        <taxon>Eukaryota</taxon>
        <taxon>Metazoa</taxon>
        <taxon>Ecdysozoa</taxon>
        <taxon>Nematoda</taxon>
        <taxon>Chromadorea</taxon>
        <taxon>Rhabditida</taxon>
        <taxon>Spirurina</taxon>
        <taxon>Ascaridomorpha</taxon>
        <taxon>Ascaridoidea</taxon>
        <taxon>Anisakidae</taxon>
        <taxon>Anisakis</taxon>
        <taxon>Anisakis simplex complex</taxon>
    </lineage>
</organism>
<dbReference type="InterPro" id="IPR043472">
    <property type="entry name" value="Macro_dom-like"/>
</dbReference>
<reference evidence="2 3" key="2">
    <citation type="submission" date="2018-11" db="EMBL/GenBank/DDBJ databases">
        <authorList>
            <consortium name="Pathogen Informatics"/>
        </authorList>
    </citation>
    <scope>NUCLEOTIDE SEQUENCE [LARGE SCALE GENOMIC DNA]</scope>
</reference>
<dbReference type="PROSITE" id="PS51154">
    <property type="entry name" value="MACRO"/>
    <property type="match status" value="1"/>
</dbReference>
<dbReference type="EMBL" id="UYRR01031349">
    <property type="protein sequence ID" value="VDK49308.1"/>
    <property type="molecule type" value="Genomic_DNA"/>
</dbReference>
<name>A0A0M3JZB5_ANISI</name>
<dbReference type="Pfam" id="PF01661">
    <property type="entry name" value="Macro"/>
    <property type="match status" value="1"/>
</dbReference>
<evidence type="ECO:0000313" key="4">
    <source>
        <dbReference type="WBParaSite" id="ASIM_0001383401-mRNA-1"/>
    </source>
</evidence>
<feature type="domain" description="Macro" evidence="1">
    <location>
        <begin position="10"/>
        <end position="146"/>
    </location>
</feature>
<gene>
    <name evidence="2" type="ORF">ASIM_LOCUS13262</name>
</gene>
<dbReference type="WBParaSite" id="ASIM_0001383401-mRNA-1">
    <property type="protein sequence ID" value="ASIM_0001383401-mRNA-1"/>
    <property type="gene ID" value="ASIM_0001383401"/>
</dbReference>
<dbReference type="OrthoDB" id="527344at2759"/>
<dbReference type="Proteomes" id="UP000267096">
    <property type="component" value="Unassembled WGS sequence"/>
</dbReference>
<evidence type="ECO:0000313" key="3">
    <source>
        <dbReference type="Proteomes" id="UP000267096"/>
    </source>
</evidence>
<dbReference type="InterPro" id="IPR002589">
    <property type="entry name" value="Macro_dom"/>
</dbReference>
<sequence length="146" mass="16113">MQNSIKSSAVSPTVKLRWNCFEVSVEMGDITQVHTDMILTTCDPIISCTNGVAKAIVEKGGERLQDAIDSRMVNEVRLHFGDVLVLNAESLNAWCVAFVCPSRGSFRDLKEAYYNALKEAMYLGAKTIAMPGFGTGPFMLIYSCYK</sequence>
<accession>A0A0M3JZB5</accession>
<dbReference type="AlphaFoldDB" id="A0A0M3JZB5"/>
<proteinExistence type="predicted"/>